<dbReference type="Proteomes" id="UP000757232">
    <property type="component" value="Unassembled WGS sequence"/>
</dbReference>
<keyword evidence="2" id="KW-1185">Reference proteome</keyword>
<dbReference type="AlphaFoldDB" id="A0A9Q5I4A9"/>
<reference evidence="1" key="1">
    <citation type="submission" date="2016-06" db="EMBL/GenBank/DDBJ databases">
        <title>Draft Genome sequence of the fungus Inonotus baumii.</title>
        <authorList>
            <person name="Zhu H."/>
            <person name="Lin W."/>
        </authorList>
    </citation>
    <scope>NUCLEOTIDE SEQUENCE</scope>
    <source>
        <strain evidence="1">821</strain>
    </source>
</reference>
<dbReference type="EMBL" id="LNZH02000087">
    <property type="protein sequence ID" value="OCB91452.1"/>
    <property type="molecule type" value="Genomic_DNA"/>
</dbReference>
<name>A0A9Q5I4A9_SANBA</name>
<comment type="caution">
    <text evidence="1">The sequence shown here is derived from an EMBL/GenBank/DDBJ whole genome shotgun (WGS) entry which is preliminary data.</text>
</comment>
<evidence type="ECO:0000313" key="1">
    <source>
        <dbReference type="EMBL" id="OCB91452.1"/>
    </source>
</evidence>
<proteinExistence type="predicted"/>
<organism evidence="1 2">
    <name type="scientific">Sanghuangporus baumii</name>
    <name type="common">Phellinus baumii</name>
    <dbReference type="NCBI Taxonomy" id="108892"/>
    <lineage>
        <taxon>Eukaryota</taxon>
        <taxon>Fungi</taxon>
        <taxon>Dikarya</taxon>
        <taxon>Basidiomycota</taxon>
        <taxon>Agaricomycotina</taxon>
        <taxon>Agaricomycetes</taxon>
        <taxon>Hymenochaetales</taxon>
        <taxon>Hymenochaetaceae</taxon>
        <taxon>Sanghuangporus</taxon>
    </lineage>
</organism>
<gene>
    <name evidence="1" type="ORF">A7U60_g1297</name>
</gene>
<protein>
    <submittedName>
        <fullName evidence="1">Uncharacterized protein</fullName>
    </submittedName>
</protein>
<accession>A0A9Q5I4A9</accession>
<evidence type="ECO:0000313" key="2">
    <source>
        <dbReference type="Proteomes" id="UP000757232"/>
    </source>
</evidence>
<sequence length="155" mass="18266">MRAKSMHAGYTCIHFRDQFPNSQKQYHIFPRLRGSNAALDRLRTISIRRSQEAPRHGRSLFKFLLLRIQGVDVPGAVKRDGFYRGYFLVVFFKPLSDEETIEKFEPIPFDSTDADMKRILESLAKYDCKEQEMEGRWKTFSEWSFVEHIEPKVDG</sequence>